<feature type="domain" description="STAS" evidence="3">
    <location>
        <begin position="708"/>
        <end position="819"/>
    </location>
</feature>
<dbReference type="EMBL" id="CP012673">
    <property type="protein sequence ID" value="AUX40240.1"/>
    <property type="molecule type" value="Genomic_DNA"/>
</dbReference>
<dbReference type="PANTHER" id="PTHR43642">
    <property type="entry name" value="HYBRID SIGNAL TRANSDUCTION HISTIDINE KINASE G"/>
    <property type="match status" value="1"/>
</dbReference>
<feature type="region of interest" description="Disordered" evidence="2">
    <location>
        <begin position="616"/>
        <end position="647"/>
    </location>
</feature>
<reference evidence="4 5" key="1">
    <citation type="submission" date="2015-09" db="EMBL/GenBank/DDBJ databases">
        <title>Sorangium comparison.</title>
        <authorList>
            <person name="Zaburannyi N."/>
            <person name="Bunk B."/>
            <person name="Overmann J."/>
            <person name="Mueller R."/>
        </authorList>
    </citation>
    <scope>NUCLEOTIDE SEQUENCE [LARGE SCALE GENOMIC DNA]</scope>
    <source>
        <strain evidence="4 5">So ce26</strain>
    </source>
</reference>
<sequence length="852" mass="91594">MKLLCKSANERHPSARGSQPGIEGRPRREHLDEARFDAARFDAAHPAGFSFEPAPRAPAELAAMNLAEGRKARASGAPPAAADFFEAGISALPDGSFKLGNDLAFALHAEAAECAHVGGQIERAESLLDVLDAEARSDLERARAHELRVAVLVTRGRLDDALRLGASALAILGVPLPDEGPARKAAADAEVAAARAALGARRLRDLLDEPETTDARTRAALRLLMALTLPAALVNPPLCMFIAARQVNLSLERGHGGASPYGYMAYAWIAARMLHRYDEAYELGEIALELCARSGQHELSCRMRLLLGAHISVFTKHLLSSLDLFAEAYDAGLRTGDPTYLSQTCVHTSLVRFGLGDECEVVRAEVDRHLALVKDTREELALAALTSVRRALDDLVDTTRTAPAPHATRAAHVREAPGSAVEDAARDEERAAPPHGAVARVEHALRQQICFLFEDHEGALRMGSLAEASSKGGAGDLLATEVYFYTCLTLLSPALSRGRQVITASLSSYRDRLAAWAERCPDNFRHKHLLVRAESARAAGEELAAMKLYDQAIASAKTNGFVRDEALANELCAKFHLASGRETIAQVYMTDAYEGYLRWGATAKVGQLSRKYPHLVPRAAQSARRARSPESERPASPEPPRGGSDGAAAVHVANATVAAEVARLDAALCDTRARLAAELAARQLVEQERAALEEQLRRMQRERPPELSAPLIPIAGRILAMPLAGEMVPARVAEVLDSTVASAAERRAKIVLFDVTSARCVEAGVANALMRAAGALQLLGARVVITGIRPDAERALGELGIDLSAVVTRGTLQSGLAYALELAGGARQRRGGARQRRRVARQRQRVACQHRR</sequence>
<dbReference type="CDD" id="cd07041">
    <property type="entry name" value="STAS_RsbR_RsbS_like"/>
    <property type="match status" value="1"/>
</dbReference>
<evidence type="ECO:0000259" key="3">
    <source>
        <dbReference type="PROSITE" id="PS50801"/>
    </source>
</evidence>
<evidence type="ECO:0000313" key="4">
    <source>
        <dbReference type="EMBL" id="AUX40240.1"/>
    </source>
</evidence>
<feature type="region of interest" description="Disordered" evidence="2">
    <location>
        <begin position="1"/>
        <end position="27"/>
    </location>
</feature>
<organism evidence="4 5">
    <name type="scientific">Sorangium cellulosum</name>
    <name type="common">Polyangium cellulosum</name>
    <dbReference type="NCBI Taxonomy" id="56"/>
    <lineage>
        <taxon>Bacteria</taxon>
        <taxon>Pseudomonadati</taxon>
        <taxon>Myxococcota</taxon>
        <taxon>Polyangia</taxon>
        <taxon>Polyangiales</taxon>
        <taxon>Polyangiaceae</taxon>
        <taxon>Sorangium</taxon>
    </lineage>
</organism>
<proteinExistence type="predicted"/>
<protein>
    <recommendedName>
        <fullName evidence="3">STAS domain-containing protein</fullName>
    </recommendedName>
</protein>
<dbReference type="RefSeq" id="WP_199789607.1">
    <property type="nucleotide sequence ID" value="NZ_CP012673.1"/>
</dbReference>
<dbReference type="InterPro" id="IPR002645">
    <property type="entry name" value="STAS_dom"/>
</dbReference>
<evidence type="ECO:0000313" key="5">
    <source>
        <dbReference type="Proteomes" id="UP000238348"/>
    </source>
</evidence>
<dbReference type="SUPFAM" id="SSF52091">
    <property type="entry name" value="SpoIIaa-like"/>
    <property type="match status" value="1"/>
</dbReference>
<evidence type="ECO:0000256" key="2">
    <source>
        <dbReference type="SAM" id="MobiDB-lite"/>
    </source>
</evidence>
<feature type="region of interest" description="Disordered" evidence="2">
    <location>
        <begin position="829"/>
        <end position="852"/>
    </location>
</feature>
<dbReference type="PROSITE" id="PS50801">
    <property type="entry name" value="STAS"/>
    <property type="match status" value="1"/>
</dbReference>
<accession>A0A2L0ELT2</accession>
<feature type="coiled-coil region" evidence="1">
    <location>
        <begin position="675"/>
        <end position="702"/>
    </location>
</feature>
<dbReference type="Proteomes" id="UP000238348">
    <property type="component" value="Chromosome"/>
</dbReference>
<evidence type="ECO:0000256" key="1">
    <source>
        <dbReference type="SAM" id="Coils"/>
    </source>
</evidence>
<dbReference type="InterPro" id="IPR036513">
    <property type="entry name" value="STAS_dom_sf"/>
</dbReference>
<dbReference type="AlphaFoldDB" id="A0A2L0ELT2"/>
<keyword evidence="1" id="KW-0175">Coiled coil</keyword>
<dbReference type="Gene3D" id="3.30.750.24">
    <property type="entry name" value="STAS domain"/>
    <property type="match status" value="1"/>
</dbReference>
<dbReference type="InterPro" id="IPR053159">
    <property type="entry name" value="Hybrid_Histidine_Kinase"/>
</dbReference>
<name>A0A2L0ELT2_SORCE</name>
<dbReference type="PANTHER" id="PTHR43642:SF1">
    <property type="entry name" value="HYBRID SIGNAL TRANSDUCTION HISTIDINE KINASE G"/>
    <property type="match status" value="1"/>
</dbReference>
<gene>
    <name evidence="4" type="ORF">SOCE26_016390</name>
</gene>